<dbReference type="RefSeq" id="WP_192598352.1">
    <property type="nucleotide sequence ID" value="NZ_JADBEL010000007.1"/>
</dbReference>
<protein>
    <submittedName>
        <fullName evidence="2">Uncharacterized protein</fullName>
    </submittedName>
</protein>
<gene>
    <name evidence="2" type="ORF">H4683_001646</name>
</gene>
<evidence type="ECO:0000313" key="3">
    <source>
        <dbReference type="Proteomes" id="UP000658225"/>
    </source>
</evidence>
<proteinExistence type="predicted"/>
<comment type="caution">
    <text evidence="2">The sequence shown here is derived from an EMBL/GenBank/DDBJ whole genome shotgun (WGS) entry which is preliminary data.</text>
</comment>
<dbReference type="Proteomes" id="UP000658225">
    <property type="component" value="Unassembled WGS sequence"/>
</dbReference>
<organism evidence="2 3">
    <name type="scientific">Sporosarcina limicola</name>
    <dbReference type="NCBI Taxonomy" id="34101"/>
    <lineage>
        <taxon>Bacteria</taxon>
        <taxon>Bacillati</taxon>
        <taxon>Bacillota</taxon>
        <taxon>Bacilli</taxon>
        <taxon>Bacillales</taxon>
        <taxon>Caryophanaceae</taxon>
        <taxon>Sporosarcina</taxon>
    </lineage>
</organism>
<keyword evidence="3" id="KW-1185">Reference proteome</keyword>
<evidence type="ECO:0000313" key="2">
    <source>
        <dbReference type="EMBL" id="MBE1554569.1"/>
    </source>
</evidence>
<reference evidence="2" key="1">
    <citation type="submission" date="2020-10" db="EMBL/GenBank/DDBJ databases">
        <title>Genomic Encyclopedia of Type Strains, Phase IV (KMG-IV): sequencing the most valuable type-strain genomes for metagenomic binning, comparative biology and taxonomic classification.</title>
        <authorList>
            <person name="Goeker M."/>
        </authorList>
    </citation>
    <scope>NUCLEOTIDE SEQUENCE</scope>
    <source>
        <strain evidence="2">DSM 13886</strain>
    </source>
</reference>
<name>A0A927MH31_9BACL</name>
<dbReference type="EMBL" id="JADBEL010000007">
    <property type="protein sequence ID" value="MBE1554569.1"/>
    <property type="molecule type" value="Genomic_DNA"/>
</dbReference>
<evidence type="ECO:0000256" key="1">
    <source>
        <dbReference type="SAM" id="MobiDB-lite"/>
    </source>
</evidence>
<sequence length="102" mass="11851">MRVMKMPFRTGKLMFERLFECNRVAGEIWNRCLDLAKDTDNPEEKSRQKTEVESMKMMVLFDTFYHPNLVNLQPEASKNDAPLLARKNNPTPFNSGIENRGA</sequence>
<feature type="region of interest" description="Disordered" evidence="1">
    <location>
        <begin position="78"/>
        <end position="102"/>
    </location>
</feature>
<accession>A0A927MH31</accession>
<feature type="compositionally biased region" description="Polar residues" evidence="1">
    <location>
        <begin position="88"/>
        <end position="102"/>
    </location>
</feature>
<dbReference type="AlphaFoldDB" id="A0A927MH31"/>